<dbReference type="InterPro" id="IPR018356">
    <property type="entry name" value="Tscrpt_reg_HTH_DeoR_CS"/>
</dbReference>
<dbReference type="GO" id="GO:0003700">
    <property type="term" value="F:DNA-binding transcription factor activity"/>
    <property type="evidence" value="ECO:0007669"/>
    <property type="project" value="InterPro"/>
</dbReference>
<dbReference type="Pfam" id="PF08220">
    <property type="entry name" value="HTH_DeoR"/>
    <property type="match status" value="1"/>
</dbReference>
<dbReference type="InterPro" id="IPR037171">
    <property type="entry name" value="NagB/RpiA_transferase-like"/>
</dbReference>
<protein>
    <submittedName>
        <fullName evidence="5">DeoR/GlpR transcriptional regulator</fullName>
    </submittedName>
</protein>
<dbReference type="SMART" id="SM00420">
    <property type="entry name" value="HTH_DEOR"/>
    <property type="match status" value="1"/>
</dbReference>
<evidence type="ECO:0000256" key="1">
    <source>
        <dbReference type="ARBA" id="ARBA00023015"/>
    </source>
</evidence>
<dbReference type="InterPro" id="IPR036388">
    <property type="entry name" value="WH-like_DNA-bd_sf"/>
</dbReference>
<evidence type="ECO:0000256" key="3">
    <source>
        <dbReference type="ARBA" id="ARBA00023163"/>
    </source>
</evidence>
<feature type="domain" description="HTH deoR-type" evidence="4">
    <location>
        <begin position="4"/>
        <end position="59"/>
    </location>
</feature>
<name>A0A7W1XS79_9BACL</name>
<evidence type="ECO:0000313" key="5">
    <source>
        <dbReference type="EMBL" id="MBA4602339.1"/>
    </source>
</evidence>
<dbReference type="PRINTS" id="PR00037">
    <property type="entry name" value="HTHLACR"/>
</dbReference>
<dbReference type="InterPro" id="IPR050313">
    <property type="entry name" value="Carb_Metab_HTH_regulators"/>
</dbReference>
<dbReference type="PANTHER" id="PTHR30363:SF44">
    <property type="entry name" value="AGA OPERON TRANSCRIPTIONAL REPRESSOR-RELATED"/>
    <property type="match status" value="1"/>
</dbReference>
<dbReference type="PROSITE" id="PS00894">
    <property type="entry name" value="HTH_DEOR_1"/>
    <property type="match status" value="1"/>
</dbReference>
<keyword evidence="1" id="KW-0805">Transcription regulation</keyword>
<dbReference type="SUPFAM" id="SSF46785">
    <property type="entry name" value="Winged helix' DNA-binding domain"/>
    <property type="match status" value="1"/>
</dbReference>
<dbReference type="SMART" id="SM01134">
    <property type="entry name" value="DeoRC"/>
    <property type="match status" value="1"/>
</dbReference>
<evidence type="ECO:0000259" key="4">
    <source>
        <dbReference type="PROSITE" id="PS51000"/>
    </source>
</evidence>
<dbReference type="Proteomes" id="UP000538292">
    <property type="component" value="Unassembled WGS sequence"/>
</dbReference>
<gene>
    <name evidence="5" type="ORF">H2C83_08415</name>
</gene>
<evidence type="ECO:0000313" key="6">
    <source>
        <dbReference type="Proteomes" id="UP000538292"/>
    </source>
</evidence>
<keyword evidence="6" id="KW-1185">Reference proteome</keyword>
<dbReference type="AlphaFoldDB" id="A0A7W1XS79"/>
<evidence type="ECO:0000256" key="2">
    <source>
        <dbReference type="ARBA" id="ARBA00023125"/>
    </source>
</evidence>
<sequence>MRLRDERHKRILQMIEEKLFLKVSEAAEMLGVTEMTIRRDFKYLENQGLITRIHGGAKKKTKDQYIELSHTEKKALNIKEKKYVAEKAAKLIENNDTIFIGPGTTTEFIYDYIDVSSLNVITNSISIFNRFQENKNFNVILIGGRLRERTKTFVGYFTSKWIRDIKVQKAFIGTNGIDGDQITTADEEEGAIQRIVLKNSNYRYIITDSTKFGVCAFQKICNVNEVTAIITDNKIPVEYKNFYEEICKIIN</sequence>
<dbReference type="EMBL" id="JACEOL010000029">
    <property type="protein sequence ID" value="MBA4602339.1"/>
    <property type="molecule type" value="Genomic_DNA"/>
</dbReference>
<reference evidence="5 6" key="1">
    <citation type="submission" date="2020-07" db="EMBL/GenBank/DDBJ databases">
        <title>Thermoactinomyces phylogeny.</title>
        <authorList>
            <person name="Dunlap C."/>
        </authorList>
    </citation>
    <scope>NUCLEOTIDE SEQUENCE [LARGE SCALE GENOMIC DNA]</scope>
    <source>
        <strain evidence="5 6">AMNI-1</strain>
    </source>
</reference>
<dbReference type="PANTHER" id="PTHR30363">
    <property type="entry name" value="HTH-TYPE TRANSCRIPTIONAL REGULATOR SRLR-RELATED"/>
    <property type="match status" value="1"/>
</dbReference>
<dbReference type="InterPro" id="IPR036390">
    <property type="entry name" value="WH_DNA-bd_sf"/>
</dbReference>
<dbReference type="RefSeq" id="WP_181739844.1">
    <property type="nucleotide sequence ID" value="NZ_JACEOL010000029.1"/>
</dbReference>
<keyword evidence="3" id="KW-0804">Transcription</keyword>
<dbReference type="GO" id="GO:0003677">
    <property type="term" value="F:DNA binding"/>
    <property type="evidence" value="ECO:0007669"/>
    <property type="project" value="UniProtKB-KW"/>
</dbReference>
<dbReference type="Gene3D" id="1.10.10.10">
    <property type="entry name" value="Winged helix-like DNA-binding domain superfamily/Winged helix DNA-binding domain"/>
    <property type="match status" value="1"/>
</dbReference>
<dbReference type="Gene3D" id="3.40.50.1360">
    <property type="match status" value="1"/>
</dbReference>
<comment type="caution">
    <text evidence="5">The sequence shown here is derived from an EMBL/GenBank/DDBJ whole genome shotgun (WGS) entry which is preliminary data.</text>
</comment>
<keyword evidence="2" id="KW-0238">DNA-binding</keyword>
<accession>A0A7W1XS79</accession>
<dbReference type="InterPro" id="IPR001034">
    <property type="entry name" value="DeoR_HTH"/>
</dbReference>
<dbReference type="PROSITE" id="PS51000">
    <property type="entry name" value="HTH_DEOR_2"/>
    <property type="match status" value="1"/>
</dbReference>
<dbReference type="SUPFAM" id="SSF100950">
    <property type="entry name" value="NagB/RpiA/CoA transferase-like"/>
    <property type="match status" value="1"/>
</dbReference>
<proteinExistence type="predicted"/>
<dbReference type="InterPro" id="IPR014036">
    <property type="entry name" value="DeoR-like_C"/>
</dbReference>
<organism evidence="5 6">
    <name type="scientific">Thermoactinomyces mirandus</name>
    <dbReference type="NCBI Taxonomy" id="2756294"/>
    <lineage>
        <taxon>Bacteria</taxon>
        <taxon>Bacillati</taxon>
        <taxon>Bacillota</taxon>
        <taxon>Bacilli</taxon>
        <taxon>Bacillales</taxon>
        <taxon>Thermoactinomycetaceae</taxon>
        <taxon>Thermoactinomyces</taxon>
    </lineage>
</organism>
<dbReference type="Pfam" id="PF00455">
    <property type="entry name" value="DeoRC"/>
    <property type="match status" value="1"/>
</dbReference>